<dbReference type="SUPFAM" id="SSF56655">
    <property type="entry name" value="Carbohydrate phosphatase"/>
    <property type="match status" value="1"/>
</dbReference>
<organism evidence="2 3">
    <name type="scientific">Salix dunnii</name>
    <dbReference type="NCBI Taxonomy" id="1413687"/>
    <lineage>
        <taxon>Eukaryota</taxon>
        <taxon>Viridiplantae</taxon>
        <taxon>Streptophyta</taxon>
        <taxon>Embryophyta</taxon>
        <taxon>Tracheophyta</taxon>
        <taxon>Spermatophyta</taxon>
        <taxon>Magnoliopsida</taxon>
        <taxon>eudicotyledons</taxon>
        <taxon>Gunneridae</taxon>
        <taxon>Pentapetalae</taxon>
        <taxon>rosids</taxon>
        <taxon>fabids</taxon>
        <taxon>Malpighiales</taxon>
        <taxon>Salicaceae</taxon>
        <taxon>Saliceae</taxon>
        <taxon>Salix</taxon>
    </lineage>
</organism>
<protein>
    <recommendedName>
        <fullName evidence="1">Fructose-1-6-bisphosphatase class 1 C-terminal domain-containing protein</fullName>
    </recommendedName>
</protein>
<evidence type="ECO:0000313" key="2">
    <source>
        <dbReference type="EMBL" id="KAF9687085.1"/>
    </source>
</evidence>
<gene>
    <name evidence="2" type="ORF">SADUNF_Sadunf02G0057100</name>
</gene>
<dbReference type="Gene3D" id="3.40.190.80">
    <property type="match status" value="1"/>
</dbReference>
<dbReference type="EMBL" id="JADGMS010000002">
    <property type="protein sequence ID" value="KAF9687085.1"/>
    <property type="molecule type" value="Genomic_DNA"/>
</dbReference>
<accession>A0A835N6I4</accession>
<proteinExistence type="predicted"/>
<keyword evidence="3" id="KW-1185">Reference proteome</keyword>
<evidence type="ECO:0000313" key="3">
    <source>
        <dbReference type="Proteomes" id="UP000657918"/>
    </source>
</evidence>
<dbReference type="OrthoDB" id="6251897at2759"/>
<name>A0A835N6I4_9ROSI</name>
<evidence type="ECO:0000259" key="1">
    <source>
        <dbReference type="Pfam" id="PF18913"/>
    </source>
</evidence>
<dbReference type="Proteomes" id="UP000657918">
    <property type="component" value="Unassembled WGS sequence"/>
</dbReference>
<sequence>MADVHLTVLYMGIFLYPADKKSPSGKLRCWYNVLSSLPLRIYMKSSRWPFWWNKQKGRLSLASNGH</sequence>
<feature type="domain" description="Fructose-1-6-bisphosphatase class 1 C-terminal" evidence="1">
    <location>
        <begin position="2"/>
        <end position="33"/>
    </location>
</feature>
<dbReference type="Pfam" id="PF18913">
    <property type="entry name" value="FBPase_C"/>
    <property type="match status" value="1"/>
</dbReference>
<dbReference type="AlphaFoldDB" id="A0A835N6I4"/>
<comment type="caution">
    <text evidence="2">The sequence shown here is derived from an EMBL/GenBank/DDBJ whole genome shotgun (WGS) entry which is preliminary data.</text>
</comment>
<reference evidence="2 3" key="1">
    <citation type="submission" date="2020-10" db="EMBL/GenBank/DDBJ databases">
        <title>Plant Genome Project.</title>
        <authorList>
            <person name="Zhang R.-G."/>
        </authorList>
    </citation>
    <scope>NUCLEOTIDE SEQUENCE [LARGE SCALE GENOMIC DNA]</scope>
    <source>
        <strain evidence="2">FAFU-HL-1</strain>
        <tissue evidence="2">Leaf</tissue>
    </source>
</reference>
<dbReference type="InterPro" id="IPR044015">
    <property type="entry name" value="FBPase_C_dom"/>
</dbReference>